<dbReference type="InterPro" id="IPR015797">
    <property type="entry name" value="NUDIX_hydrolase-like_dom_sf"/>
</dbReference>
<dbReference type="SUPFAM" id="SSF55811">
    <property type="entry name" value="Nudix"/>
    <property type="match status" value="1"/>
</dbReference>
<dbReference type="GO" id="GO:0006753">
    <property type="term" value="P:nucleoside phosphate metabolic process"/>
    <property type="evidence" value="ECO:0007669"/>
    <property type="project" value="TreeGrafter"/>
</dbReference>
<evidence type="ECO:0000256" key="2">
    <source>
        <dbReference type="ARBA" id="ARBA00022801"/>
    </source>
</evidence>
<accession>A0A1G2JL84</accession>
<evidence type="ECO:0000259" key="3">
    <source>
        <dbReference type="PROSITE" id="PS51462"/>
    </source>
</evidence>
<proteinExistence type="predicted"/>
<dbReference type="CDD" id="cd03424">
    <property type="entry name" value="NUDIX_ADPRase_Nudt5_UGPPase_Nudt14"/>
    <property type="match status" value="1"/>
</dbReference>
<dbReference type="Pfam" id="PF00293">
    <property type="entry name" value="NUDIX"/>
    <property type="match status" value="1"/>
</dbReference>
<dbReference type="EMBL" id="MHPU01000036">
    <property type="protein sequence ID" value="OGZ87895.1"/>
    <property type="molecule type" value="Genomic_DNA"/>
</dbReference>
<sequence>MNMIRKTQLEKWQKLGEKKVLAKSFGVELSTQNFTNPKTRKTETFSIFCKKEGIIICPITENGNVVLVRQFKQGVDDFVLEFPAGSLEKSDKSRAEAGKRELLEETGYVPNNVIAIETANHIAPRKSPSSEYVVIATNCRLTSQQNLDASEGDIEVFEVSVATLFDLIKSGEITSAPTKLAVLTALVHGYLSL</sequence>
<evidence type="ECO:0000313" key="5">
    <source>
        <dbReference type="Proteomes" id="UP000178935"/>
    </source>
</evidence>
<keyword evidence="2" id="KW-0378">Hydrolase</keyword>
<dbReference type="AlphaFoldDB" id="A0A1G2JL84"/>
<dbReference type="GO" id="GO:0016787">
    <property type="term" value="F:hydrolase activity"/>
    <property type="evidence" value="ECO:0007669"/>
    <property type="project" value="UniProtKB-KW"/>
</dbReference>
<organism evidence="4 5">
    <name type="scientific">Candidatus Staskawiczbacteria bacterium RIFOXYD1_FULL_32_13</name>
    <dbReference type="NCBI Taxonomy" id="1802234"/>
    <lineage>
        <taxon>Bacteria</taxon>
        <taxon>Candidatus Staskawicziibacteriota</taxon>
    </lineage>
</organism>
<dbReference type="InterPro" id="IPR000086">
    <property type="entry name" value="NUDIX_hydrolase_dom"/>
</dbReference>
<dbReference type="Proteomes" id="UP000178935">
    <property type="component" value="Unassembled WGS sequence"/>
</dbReference>
<evidence type="ECO:0000256" key="1">
    <source>
        <dbReference type="ARBA" id="ARBA00001946"/>
    </source>
</evidence>
<evidence type="ECO:0000313" key="4">
    <source>
        <dbReference type="EMBL" id="OGZ87895.1"/>
    </source>
</evidence>
<name>A0A1G2JL84_9BACT</name>
<reference evidence="4 5" key="1">
    <citation type="journal article" date="2016" name="Nat. Commun.">
        <title>Thousands of microbial genomes shed light on interconnected biogeochemical processes in an aquifer system.</title>
        <authorList>
            <person name="Anantharaman K."/>
            <person name="Brown C.T."/>
            <person name="Hug L.A."/>
            <person name="Sharon I."/>
            <person name="Castelle C.J."/>
            <person name="Probst A.J."/>
            <person name="Thomas B.C."/>
            <person name="Singh A."/>
            <person name="Wilkins M.J."/>
            <person name="Karaoz U."/>
            <person name="Brodie E.L."/>
            <person name="Williams K.H."/>
            <person name="Hubbard S.S."/>
            <person name="Banfield J.F."/>
        </authorList>
    </citation>
    <scope>NUCLEOTIDE SEQUENCE [LARGE SCALE GENOMIC DNA]</scope>
</reference>
<dbReference type="PANTHER" id="PTHR11839">
    <property type="entry name" value="UDP/ADP-SUGAR PYROPHOSPHATASE"/>
    <property type="match status" value="1"/>
</dbReference>
<dbReference type="GO" id="GO:0019693">
    <property type="term" value="P:ribose phosphate metabolic process"/>
    <property type="evidence" value="ECO:0007669"/>
    <property type="project" value="TreeGrafter"/>
</dbReference>
<dbReference type="PANTHER" id="PTHR11839:SF18">
    <property type="entry name" value="NUDIX HYDROLASE DOMAIN-CONTAINING PROTEIN"/>
    <property type="match status" value="1"/>
</dbReference>
<comment type="cofactor">
    <cofactor evidence="1">
        <name>Mg(2+)</name>
        <dbReference type="ChEBI" id="CHEBI:18420"/>
    </cofactor>
</comment>
<feature type="domain" description="Nudix hydrolase" evidence="3">
    <location>
        <begin position="49"/>
        <end position="181"/>
    </location>
</feature>
<gene>
    <name evidence="4" type="ORF">A2561_01085</name>
</gene>
<dbReference type="Gene3D" id="3.90.79.10">
    <property type="entry name" value="Nucleoside Triphosphate Pyrophosphohydrolase"/>
    <property type="match status" value="1"/>
</dbReference>
<dbReference type="PROSITE" id="PS51462">
    <property type="entry name" value="NUDIX"/>
    <property type="match status" value="1"/>
</dbReference>
<comment type="caution">
    <text evidence="4">The sequence shown here is derived from an EMBL/GenBank/DDBJ whole genome shotgun (WGS) entry which is preliminary data.</text>
</comment>
<protein>
    <recommendedName>
        <fullName evidence="3">Nudix hydrolase domain-containing protein</fullName>
    </recommendedName>
</protein>